<dbReference type="SUPFAM" id="SSF53335">
    <property type="entry name" value="S-adenosyl-L-methionine-dependent methyltransferases"/>
    <property type="match status" value="1"/>
</dbReference>
<dbReference type="InterPro" id="IPR051052">
    <property type="entry name" value="Diverse_substrate_MTase"/>
</dbReference>
<evidence type="ECO:0000256" key="2">
    <source>
        <dbReference type="ARBA" id="ARBA00022603"/>
    </source>
</evidence>
<dbReference type="GO" id="GO:0008757">
    <property type="term" value="F:S-adenosylmethionine-dependent methyltransferase activity"/>
    <property type="evidence" value="ECO:0007669"/>
    <property type="project" value="InterPro"/>
</dbReference>
<gene>
    <name evidence="5" type="ORF">ENP47_06915</name>
</gene>
<accession>A0A7C1XGL3</accession>
<dbReference type="Gene3D" id="3.40.50.150">
    <property type="entry name" value="Vaccinia Virus protein VP39"/>
    <property type="match status" value="1"/>
</dbReference>
<proteinExistence type="inferred from homology"/>
<keyword evidence="3 5" id="KW-0808">Transferase</keyword>
<dbReference type="AlphaFoldDB" id="A0A7C1XGL3"/>
<dbReference type="GO" id="GO:0032259">
    <property type="term" value="P:methylation"/>
    <property type="evidence" value="ECO:0007669"/>
    <property type="project" value="UniProtKB-KW"/>
</dbReference>
<dbReference type="CDD" id="cd02440">
    <property type="entry name" value="AdoMet_MTases"/>
    <property type="match status" value="1"/>
</dbReference>
<comment type="similarity">
    <text evidence="1">Belongs to the methyltransferase superfamily.</text>
</comment>
<name>A0A7C1XGL3_THERO</name>
<dbReference type="Pfam" id="PF08241">
    <property type="entry name" value="Methyltransf_11"/>
    <property type="match status" value="1"/>
</dbReference>
<evidence type="ECO:0000256" key="1">
    <source>
        <dbReference type="ARBA" id="ARBA00008361"/>
    </source>
</evidence>
<reference evidence="5" key="1">
    <citation type="journal article" date="2020" name="mSystems">
        <title>Genome- and Community-Level Interaction Insights into Carbon Utilization and Element Cycling Functions of Hydrothermarchaeota in Hydrothermal Sediment.</title>
        <authorList>
            <person name="Zhou Z."/>
            <person name="Liu Y."/>
            <person name="Xu W."/>
            <person name="Pan J."/>
            <person name="Luo Z.H."/>
            <person name="Li M."/>
        </authorList>
    </citation>
    <scope>NUCLEOTIDE SEQUENCE [LARGE SCALE GENOMIC DNA]</scope>
    <source>
        <strain evidence="5">SpSt-222</strain>
    </source>
</reference>
<keyword evidence="2 5" id="KW-0489">Methyltransferase</keyword>
<evidence type="ECO:0000259" key="4">
    <source>
        <dbReference type="Pfam" id="PF08241"/>
    </source>
</evidence>
<dbReference type="EMBL" id="DSJL01000011">
    <property type="protein sequence ID" value="HEF65311.1"/>
    <property type="molecule type" value="Genomic_DNA"/>
</dbReference>
<organism evidence="5">
    <name type="scientific">Thermomicrobium roseum</name>
    <dbReference type="NCBI Taxonomy" id="500"/>
    <lineage>
        <taxon>Bacteria</taxon>
        <taxon>Pseudomonadati</taxon>
        <taxon>Thermomicrobiota</taxon>
        <taxon>Thermomicrobia</taxon>
        <taxon>Thermomicrobiales</taxon>
        <taxon>Thermomicrobiaceae</taxon>
        <taxon>Thermomicrobium</taxon>
    </lineage>
</organism>
<dbReference type="PANTHER" id="PTHR44942">
    <property type="entry name" value="METHYLTRANSF_11 DOMAIN-CONTAINING PROTEIN"/>
    <property type="match status" value="1"/>
</dbReference>
<dbReference type="InterPro" id="IPR013216">
    <property type="entry name" value="Methyltransf_11"/>
</dbReference>
<sequence length="263" mass="29802">MLRRPTTERVTPESSALRVTFWQSLAAYHWACNVAEGRRVLDVGCGEGYGTRELARHARFVVGLDADATVLQAARRRYVAANLRWICGVADALPLCDGSIDLLCCFQVLEHLEQPERFLREAHRVLAPRGQLLLTTPNRAAILGGLNPHHVREYDPESLQNLLRSVFDHVELLGVFPSERVAAYRAANRRTVEKVLRLDRLQLHRRLPSRLRGELHALGTLLVRWWLNRRLHSLVEAIAVEDFRVGKGDVAHAIDLVAVAWKD</sequence>
<feature type="domain" description="Methyltransferase type 11" evidence="4">
    <location>
        <begin position="41"/>
        <end position="133"/>
    </location>
</feature>
<dbReference type="PANTHER" id="PTHR44942:SF4">
    <property type="entry name" value="METHYLTRANSFERASE TYPE 11 DOMAIN-CONTAINING PROTEIN"/>
    <property type="match status" value="1"/>
</dbReference>
<evidence type="ECO:0000256" key="3">
    <source>
        <dbReference type="ARBA" id="ARBA00022679"/>
    </source>
</evidence>
<dbReference type="InterPro" id="IPR029063">
    <property type="entry name" value="SAM-dependent_MTases_sf"/>
</dbReference>
<evidence type="ECO:0000313" key="5">
    <source>
        <dbReference type="EMBL" id="HEF65311.1"/>
    </source>
</evidence>
<comment type="caution">
    <text evidence="5">The sequence shown here is derived from an EMBL/GenBank/DDBJ whole genome shotgun (WGS) entry which is preliminary data.</text>
</comment>
<protein>
    <submittedName>
        <fullName evidence="5">Class I SAM-dependent methyltransferase</fullName>
    </submittedName>
</protein>